<feature type="region of interest" description="Disordered" evidence="1">
    <location>
        <begin position="714"/>
        <end position="736"/>
    </location>
</feature>
<proteinExistence type="predicted"/>
<reference evidence="3 4" key="1">
    <citation type="submission" date="2020-05" db="EMBL/GenBank/DDBJ databases">
        <title>Identification and distribution of gene clusters putatively required for synthesis of sphingolipid metabolism inhibitors in phylogenetically diverse species of the filamentous fungus Fusarium.</title>
        <authorList>
            <person name="Kim H.-S."/>
            <person name="Busman M."/>
            <person name="Brown D.W."/>
            <person name="Divon H."/>
            <person name="Uhlig S."/>
            <person name="Proctor R.H."/>
        </authorList>
    </citation>
    <scope>NUCLEOTIDE SEQUENCE [LARGE SCALE GENOMIC DNA]</scope>
    <source>
        <strain evidence="3 4">NRRL 66243</strain>
    </source>
</reference>
<dbReference type="Pfam" id="PF00082">
    <property type="entry name" value="Peptidase_S8"/>
    <property type="match status" value="1"/>
</dbReference>
<dbReference type="GO" id="GO:0006508">
    <property type="term" value="P:proteolysis"/>
    <property type="evidence" value="ECO:0007669"/>
    <property type="project" value="UniProtKB-KW"/>
</dbReference>
<dbReference type="AlphaFoldDB" id="A0A8H5QFV6"/>
<dbReference type="SUPFAM" id="SSF52743">
    <property type="entry name" value="Subtilisin-like"/>
    <property type="match status" value="1"/>
</dbReference>
<feature type="region of interest" description="Disordered" evidence="1">
    <location>
        <begin position="1"/>
        <end position="72"/>
    </location>
</feature>
<feature type="compositionally biased region" description="Basic and acidic residues" evidence="1">
    <location>
        <begin position="56"/>
        <end position="72"/>
    </location>
</feature>
<feature type="region of interest" description="Disordered" evidence="1">
    <location>
        <begin position="390"/>
        <end position="418"/>
    </location>
</feature>
<feature type="compositionally biased region" description="Polar residues" evidence="1">
    <location>
        <begin position="1"/>
        <end position="10"/>
    </location>
</feature>
<dbReference type="InterPro" id="IPR000209">
    <property type="entry name" value="Peptidase_S8/S53_dom"/>
</dbReference>
<feature type="compositionally biased region" description="Polar residues" evidence="1">
    <location>
        <begin position="721"/>
        <end position="736"/>
    </location>
</feature>
<accession>A0A8H5QFV6</accession>
<gene>
    <name evidence="3" type="ORF">FTJAE_13965</name>
</gene>
<sequence>MVLSEVSTGQRTKDRPKPQPKPRNLRKGPDPNRKQEDKVDYEEKHKLIVKKLLSHPPDDLTEDQKSEFQRDKESFLQRQKEYFLRRDKYNANLLHRLILDLKYEQGGGLNYTSDEVLSFIEQLVIDDPRLLVERGHAHAPLRVAVDTKLDIFFHVVNLWIPPWKFQELETKCKQKNSGKNSQCPLRLINKNLRLKFGLPADEQRHTESRNPTMPKDPDSDNLEICLHPQVNVVKLKKHNDLIRATLVEGMVSQDQWSCLPAILIANNFDDESAEYSIPLPAFQRLLQLCTNDFFQQPCQTGLNPLQTAILLYESSHLNYNHVFRVIEELVARLPASIYFSAHRPTTSAPSYEGKSAYRLLVELGTRVIEEDDLSPEGGLNNDAIIIPKNTSPELKDVANGSGGSSRDFEENNDPAGSDITGHFNFDGHSDVATVYTEDAEAGERGTESLGQYIKKTEDLLKSVCIGDSDKTMEEKVEFLYWGDVKRVLNISLILLGTSGKIDKKYIEMLKSRSGMEFETMLASVQLPYWNPSSAQLLSTQPVGHETSIRESNARKESDPYEHIFNWLRAKKVEKIFSIDVDDTGPEPHSNASIRRSLCGTGEGPGSRGFQVEVFKWKKYDICSQAVYEAAPDAREVYLYCRGNTAVLRSWAYNPGLHKMKNLERLVIEINTHDENEANDCEDFKEDMKRILAENCKRLDPDRIEISIPRLTSIHGPMDGSAPTTQQDGISNKTSPTNELSPDAWIKALAPFKKYAEDIAKAITKEPLVKIAILDDGASLEPLKPHYFSRSALSVYQQALKWALDMDVDIISMSWSFKLKDKFEDKAEADFKEILDKAVRKCVVFASLPDKGAMAEISNYMPVGNGNVIRIGSATVYGEDIKQNKFAPKHFLLPGEEIEVTKGEFDNGSSYATAHAAGLAGLVLHFLRGHDALENHYRREKSNLSINPAKFADDRLKEAKTTAGMRKIFKVLSGSHADTPIPDEGFFVRPFTLLKEKDMGGSAGDQISFCRDIVPKLLPMS</sequence>
<dbReference type="Gene3D" id="3.40.50.200">
    <property type="entry name" value="Peptidase S8/S53 domain"/>
    <property type="match status" value="1"/>
</dbReference>
<dbReference type="InterPro" id="IPR036852">
    <property type="entry name" value="Peptidase_S8/S53_dom_sf"/>
</dbReference>
<dbReference type="Proteomes" id="UP000530670">
    <property type="component" value="Unassembled WGS sequence"/>
</dbReference>
<evidence type="ECO:0000259" key="2">
    <source>
        <dbReference type="Pfam" id="PF00082"/>
    </source>
</evidence>
<dbReference type="RefSeq" id="XP_037199025.1">
    <property type="nucleotide sequence ID" value="XM_037347157.1"/>
</dbReference>
<organism evidence="3 4">
    <name type="scientific">Fusarium tjaetaba</name>
    <dbReference type="NCBI Taxonomy" id="1567544"/>
    <lineage>
        <taxon>Eukaryota</taxon>
        <taxon>Fungi</taxon>
        <taxon>Dikarya</taxon>
        <taxon>Ascomycota</taxon>
        <taxon>Pezizomycotina</taxon>
        <taxon>Sordariomycetes</taxon>
        <taxon>Hypocreomycetidae</taxon>
        <taxon>Hypocreales</taxon>
        <taxon>Nectriaceae</taxon>
        <taxon>Fusarium</taxon>
        <taxon>Fusarium fujikuroi species complex</taxon>
    </lineage>
</organism>
<keyword evidence="3" id="KW-0645">Protease</keyword>
<keyword evidence="3" id="KW-0378">Hydrolase</keyword>
<dbReference type="GeneID" id="59299427"/>
<evidence type="ECO:0000256" key="1">
    <source>
        <dbReference type="SAM" id="MobiDB-lite"/>
    </source>
</evidence>
<name>A0A8H5QFV6_9HYPO</name>
<feature type="domain" description="Peptidase S8/S53" evidence="2">
    <location>
        <begin position="791"/>
        <end position="924"/>
    </location>
</feature>
<dbReference type="EMBL" id="JAAQRI010000505">
    <property type="protein sequence ID" value="KAF5613086.1"/>
    <property type="molecule type" value="Genomic_DNA"/>
</dbReference>
<dbReference type="OrthoDB" id="3565018at2759"/>
<comment type="caution">
    <text evidence="3">The sequence shown here is derived from an EMBL/GenBank/DDBJ whole genome shotgun (WGS) entry which is preliminary data.</text>
</comment>
<dbReference type="GO" id="GO:0004252">
    <property type="term" value="F:serine-type endopeptidase activity"/>
    <property type="evidence" value="ECO:0007669"/>
    <property type="project" value="InterPro"/>
</dbReference>
<evidence type="ECO:0000313" key="4">
    <source>
        <dbReference type="Proteomes" id="UP000530670"/>
    </source>
</evidence>
<feature type="region of interest" description="Disordered" evidence="1">
    <location>
        <begin position="201"/>
        <end position="220"/>
    </location>
</feature>
<protein>
    <submittedName>
        <fullName evidence="3">Intracellular serine protease</fullName>
    </submittedName>
</protein>
<feature type="compositionally biased region" description="Basic and acidic residues" evidence="1">
    <location>
        <begin position="27"/>
        <end position="46"/>
    </location>
</feature>
<evidence type="ECO:0000313" key="3">
    <source>
        <dbReference type="EMBL" id="KAF5613086.1"/>
    </source>
</evidence>
<keyword evidence="4" id="KW-1185">Reference proteome</keyword>